<dbReference type="Proteomes" id="UP001210865">
    <property type="component" value="Chromosome"/>
</dbReference>
<proteinExistence type="predicted"/>
<evidence type="ECO:0000313" key="1">
    <source>
        <dbReference type="EMBL" id="WBO21620.1"/>
    </source>
</evidence>
<dbReference type="RefSeq" id="WP_270076268.1">
    <property type="nucleotide sequence ID" value="NZ_CP115174.1"/>
</dbReference>
<name>A0ABY7NKX6_9SPHN</name>
<accession>A0ABY7NKX6</accession>
<dbReference type="EMBL" id="CP115174">
    <property type="protein sequence ID" value="WBO21620.1"/>
    <property type="molecule type" value="Genomic_DNA"/>
</dbReference>
<sequence>MVRKLETGAYLLERDREAATPNRIRANADAETIARHEANKLALFRKLR</sequence>
<reference evidence="1 2" key="1">
    <citation type="submission" date="2022-12" db="EMBL/GenBank/DDBJ databases">
        <title>Sphingomonas abieness sp. nov., an endophytic bacterium isolated from Abies koreana.</title>
        <authorList>
            <person name="Jiang L."/>
            <person name="Lee J."/>
        </authorList>
    </citation>
    <scope>NUCLEOTIDE SEQUENCE [LARGE SCALE GENOMIC DNA]</scope>
    <source>
        <strain evidence="2">PAMB 00755</strain>
    </source>
</reference>
<protein>
    <submittedName>
        <fullName evidence="1">Uncharacterized protein</fullName>
    </submittedName>
</protein>
<evidence type="ECO:0000313" key="2">
    <source>
        <dbReference type="Proteomes" id="UP001210865"/>
    </source>
</evidence>
<keyword evidence="2" id="KW-1185">Reference proteome</keyword>
<gene>
    <name evidence="1" type="ORF">PBT88_15760</name>
</gene>
<organism evidence="1 2">
    <name type="scientific">Sphingomonas abietis</name>
    <dbReference type="NCBI Taxonomy" id="3012344"/>
    <lineage>
        <taxon>Bacteria</taxon>
        <taxon>Pseudomonadati</taxon>
        <taxon>Pseudomonadota</taxon>
        <taxon>Alphaproteobacteria</taxon>
        <taxon>Sphingomonadales</taxon>
        <taxon>Sphingomonadaceae</taxon>
        <taxon>Sphingomonas</taxon>
    </lineage>
</organism>